<evidence type="ECO:0000259" key="2">
    <source>
        <dbReference type="Pfam" id="PF24883"/>
    </source>
</evidence>
<dbReference type="InterPro" id="IPR056884">
    <property type="entry name" value="NPHP3-like_N"/>
</dbReference>
<comment type="caution">
    <text evidence="3">The sequence shown here is derived from an EMBL/GenBank/DDBJ whole genome shotgun (WGS) entry which is preliminary data.</text>
</comment>
<dbReference type="Proteomes" id="UP000807353">
    <property type="component" value="Unassembled WGS sequence"/>
</dbReference>
<dbReference type="Pfam" id="PF24883">
    <property type="entry name" value="NPHP3_N"/>
    <property type="match status" value="1"/>
</dbReference>
<keyword evidence="4" id="KW-1185">Reference proteome</keyword>
<dbReference type="PANTHER" id="PTHR10039">
    <property type="entry name" value="AMELOGENIN"/>
    <property type="match status" value="1"/>
</dbReference>
<dbReference type="EMBL" id="MU150281">
    <property type="protein sequence ID" value="KAF9461641.1"/>
    <property type="molecule type" value="Genomic_DNA"/>
</dbReference>
<dbReference type="SUPFAM" id="SSF52540">
    <property type="entry name" value="P-loop containing nucleoside triphosphate hydrolases"/>
    <property type="match status" value="1"/>
</dbReference>
<evidence type="ECO:0000313" key="4">
    <source>
        <dbReference type="Proteomes" id="UP000807353"/>
    </source>
</evidence>
<dbReference type="Gene3D" id="3.40.50.300">
    <property type="entry name" value="P-loop containing nucleotide triphosphate hydrolases"/>
    <property type="match status" value="1"/>
</dbReference>
<evidence type="ECO:0000313" key="3">
    <source>
        <dbReference type="EMBL" id="KAF9461641.1"/>
    </source>
</evidence>
<dbReference type="InterPro" id="IPR027417">
    <property type="entry name" value="P-loop_NTPase"/>
</dbReference>
<proteinExistence type="predicted"/>
<evidence type="ECO:0000256" key="1">
    <source>
        <dbReference type="ARBA" id="ARBA00022737"/>
    </source>
</evidence>
<dbReference type="PANTHER" id="PTHR10039:SF17">
    <property type="entry name" value="FUNGAL STAND N-TERMINAL GOODBYE DOMAIN-CONTAINING PROTEIN-RELATED"/>
    <property type="match status" value="1"/>
</dbReference>
<sequence length="432" mass="48868">MAGIAQIFRESCPDAVYDSQGRYPPPRCLPRTRQAVLEEIFDWIGGERENILWLYGPAGVGKSAIAQTVAEICAKKGILVASFFFSRDSPGRDTTGRLIPSIVYQLAVSMPEKRSLIGKTVEGDLSILHKSAKAQVEALIIPLFLSDSRNNSMAPEKVHCQPFVIIIDGLDECRGDNNQREVIHIIEELVHNSHVPFRFFIASRPEPQIKNAFRLFTGSLCNVSLSDSDHMAQGKQDVLTFLKEGFANIMEKRHEEMSYIQEPWPGNSIITQLTSKAGGMFIYASTVLKYIDDDDFHPPDRLKEIINTPTGRTPFAELDRLYKHILSESNEQELLLRILGVLLLQTTRKRGFLGVFEIEILLQLLPGTIRRVLRRMHSILDIVEFGKIHFFHASFGDFILNRTRAERYYIDKANVHAFMAEALVRLLGTRSG</sequence>
<dbReference type="OrthoDB" id="4760524at2759"/>
<gene>
    <name evidence="3" type="ORF">BDZ94DRAFT_1221180</name>
</gene>
<accession>A0A9P5Y5G5</accession>
<keyword evidence="1" id="KW-0677">Repeat</keyword>
<dbReference type="AlphaFoldDB" id="A0A9P5Y5G5"/>
<organism evidence="3 4">
    <name type="scientific">Collybia nuda</name>
    <dbReference type="NCBI Taxonomy" id="64659"/>
    <lineage>
        <taxon>Eukaryota</taxon>
        <taxon>Fungi</taxon>
        <taxon>Dikarya</taxon>
        <taxon>Basidiomycota</taxon>
        <taxon>Agaricomycotina</taxon>
        <taxon>Agaricomycetes</taxon>
        <taxon>Agaricomycetidae</taxon>
        <taxon>Agaricales</taxon>
        <taxon>Tricholomatineae</taxon>
        <taxon>Clitocybaceae</taxon>
        <taxon>Collybia</taxon>
    </lineage>
</organism>
<feature type="domain" description="Nephrocystin 3-like N-terminal" evidence="2">
    <location>
        <begin position="39"/>
        <end position="204"/>
    </location>
</feature>
<reference evidence="3" key="1">
    <citation type="submission" date="2020-11" db="EMBL/GenBank/DDBJ databases">
        <authorList>
            <consortium name="DOE Joint Genome Institute"/>
            <person name="Ahrendt S."/>
            <person name="Riley R."/>
            <person name="Andreopoulos W."/>
            <person name="Labutti K."/>
            <person name="Pangilinan J."/>
            <person name="Ruiz-Duenas F.J."/>
            <person name="Barrasa J.M."/>
            <person name="Sanchez-Garcia M."/>
            <person name="Camarero S."/>
            <person name="Miyauchi S."/>
            <person name="Serrano A."/>
            <person name="Linde D."/>
            <person name="Babiker R."/>
            <person name="Drula E."/>
            <person name="Ayuso-Fernandez I."/>
            <person name="Pacheco R."/>
            <person name="Padilla G."/>
            <person name="Ferreira P."/>
            <person name="Barriuso J."/>
            <person name="Kellner H."/>
            <person name="Castanera R."/>
            <person name="Alfaro M."/>
            <person name="Ramirez L."/>
            <person name="Pisabarro A.G."/>
            <person name="Kuo A."/>
            <person name="Tritt A."/>
            <person name="Lipzen A."/>
            <person name="He G."/>
            <person name="Yan M."/>
            <person name="Ng V."/>
            <person name="Cullen D."/>
            <person name="Martin F."/>
            <person name="Rosso M.-N."/>
            <person name="Henrissat B."/>
            <person name="Hibbett D."/>
            <person name="Martinez A.T."/>
            <person name="Grigoriev I.V."/>
        </authorList>
    </citation>
    <scope>NUCLEOTIDE SEQUENCE</scope>
    <source>
        <strain evidence="3">CBS 247.69</strain>
    </source>
</reference>
<name>A0A9P5Y5G5_9AGAR</name>
<protein>
    <recommendedName>
        <fullName evidence="2">Nephrocystin 3-like N-terminal domain-containing protein</fullName>
    </recommendedName>
</protein>